<dbReference type="PANTHER" id="PTHR36151:SF3">
    <property type="entry name" value="ER-BOUND OXYGENASE MPAB_MPAB'_RUBBER OXYGENASE CATALYTIC DOMAIN-CONTAINING PROTEIN"/>
    <property type="match status" value="1"/>
</dbReference>
<dbReference type="RefSeq" id="WP_227569599.1">
    <property type="nucleotide sequence ID" value="NZ_CP101988.1"/>
</dbReference>
<evidence type="ECO:0000313" key="3">
    <source>
        <dbReference type="Proteomes" id="UP001316189"/>
    </source>
</evidence>
<gene>
    <name evidence="2" type="ORF">NP064_11065</name>
</gene>
<reference evidence="2 3" key="1">
    <citation type="submission" date="2022-07" db="EMBL/GenBank/DDBJ databases">
        <title>Novel species in genus cellulomonas.</title>
        <authorList>
            <person name="Ye L."/>
        </authorList>
    </citation>
    <scope>NUCLEOTIDE SEQUENCE [LARGE SCALE GENOMIC DNA]</scope>
    <source>
        <strain evidence="3">zg-Y338</strain>
    </source>
</reference>
<name>A0ABY5KUY5_9CELL</name>
<dbReference type="PANTHER" id="PTHR36151">
    <property type="entry name" value="BLR2777 PROTEIN"/>
    <property type="match status" value="1"/>
</dbReference>
<protein>
    <submittedName>
        <fullName evidence="2">DUF2236 domain-containing protein</fullName>
    </submittedName>
</protein>
<dbReference type="InterPro" id="IPR018713">
    <property type="entry name" value="MPAB/Lcp_cat_dom"/>
</dbReference>
<organism evidence="2 3">
    <name type="scientific">Cellulomonas chengniuliangii</name>
    <dbReference type="NCBI Taxonomy" id="2968084"/>
    <lineage>
        <taxon>Bacteria</taxon>
        <taxon>Bacillati</taxon>
        <taxon>Actinomycetota</taxon>
        <taxon>Actinomycetes</taxon>
        <taxon>Micrococcales</taxon>
        <taxon>Cellulomonadaceae</taxon>
        <taxon>Cellulomonas</taxon>
    </lineage>
</organism>
<evidence type="ECO:0000313" key="2">
    <source>
        <dbReference type="EMBL" id="UUI74341.1"/>
    </source>
</evidence>
<dbReference type="Proteomes" id="UP001316189">
    <property type="component" value="Chromosome"/>
</dbReference>
<keyword evidence="3" id="KW-1185">Reference proteome</keyword>
<evidence type="ECO:0000259" key="1">
    <source>
        <dbReference type="Pfam" id="PF09995"/>
    </source>
</evidence>
<feature type="domain" description="ER-bound oxygenase mpaB/mpaB'/Rubber oxygenase catalytic" evidence="1">
    <location>
        <begin position="49"/>
        <end position="268"/>
    </location>
</feature>
<dbReference type="Pfam" id="PF09995">
    <property type="entry name" value="MPAB_Lcp_cat"/>
    <property type="match status" value="1"/>
</dbReference>
<sequence length="301" mass="31860">MTPRHPGMRERLAAALLGRVAGEDADAKRHRIHGAPGPRWFAPGSPVQQVHGDASMFVGGLRALLLQSLHPLAMAGVAGHSGYRGDPWGRLQRTSTFLAVTTFGTAEDAEAAVAAVRRVHARVRGRAADGRAYAASDPHLLEWVHVAEVDSFLRAHQAYGARPLDPAGCDEYVRQTAKVARALGARDVPTNVADLGERLERFRPELEGTADAQSAARFLLLRAPLPVAAQGPYLALGGAAVSLLPRWSRRPLGLPSVPPLERTVGRLGGVATTSAIRWALAATPPPAASVEAGAAEERSRS</sequence>
<proteinExistence type="predicted"/>
<dbReference type="EMBL" id="CP101988">
    <property type="protein sequence ID" value="UUI74341.1"/>
    <property type="molecule type" value="Genomic_DNA"/>
</dbReference>
<accession>A0ABY5KUY5</accession>